<dbReference type="Proteomes" id="UP000887581">
    <property type="component" value="Unplaced"/>
</dbReference>
<keyword evidence="1" id="KW-0732">Signal</keyword>
<evidence type="ECO:0000256" key="1">
    <source>
        <dbReference type="SAM" id="SignalP"/>
    </source>
</evidence>
<feature type="signal peptide" evidence="1">
    <location>
        <begin position="1"/>
        <end position="23"/>
    </location>
</feature>
<sequence length="159" mass="19071">MLTQYRILLQWLTWYAVIFTANTNEYSRWRRTGSITPWYQSSPVAHSSILVNHDSNNWRPYETTNEELLHRQTALSSRNGASQLLENEELFWNIRNVLQKIGSQLDINELLPIWDSIRRGVLTEQIERFLQQQQREKKQYQSNNYGTLRRQAQRLVTFQ</sequence>
<feature type="chain" id="PRO_5037102663" evidence="1">
    <location>
        <begin position="24"/>
        <end position="159"/>
    </location>
</feature>
<protein>
    <submittedName>
        <fullName evidence="3">Uncharacterized protein</fullName>
    </submittedName>
</protein>
<dbReference type="WBParaSite" id="sdigi.contig130.g4944.t1">
    <property type="protein sequence ID" value="sdigi.contig130.g4944.t1"/>
    <property type="gene ID" value="sdigi.contig130.g4944"/>
</dbReference>
<organism evidence="2 3">
    <name type="scientific">Setaria digitata</name>
    <dbReference type="NCBI Taxonomy" id="48799"/>
    <lineage>
        <taxon>Eukaryota</taxon>
        <taxon>Metazoa</taxon>
        <taxon>Ecdysozoa</taxon>
        <taxon>Nematoda</taxon>
        <taxon>Chromadorea</taxon>
        <taxon>Rhabditida</taxon>
        <taxon>Spirurina</taxon>
        <taxon>Spiruromorpha</taxon>
        <taxon>Filarioidea</taxon>
        <taxon>Setariidae</taxon>
        <taxon>Setaria</taxon>
    </lineage>
</organism>
<proteinExistence type="predicted"/>
<reference evidence="3" key="1">
    <citation type="submission" date="2022-11" db="UniProtKB">
        <authorList>
            <consortium name="WormBaseParasite"/>
        </authorList>
    </citation>
    <scope>IDENTIFICATION</scope>
</reference>
<name>A0A915PKU9_9BILA</name>
<keyword evidence="2" id="KW-1185">Reference proteome</keyword>
<evidence type="ECO:0000313" key="3">
    <source>
        <dbReference type="WBParaSite" id="sdigi.contig130.g4944.t1"/>
    </source>
</evidence>
<dbReference type="AlphaFoldDB" id="A0A915PKU9"/>
<evidence type="ECO:0000313" key="2">
    <source>
        <dbReference type="Proteomes" id="UP000887581"/>
    </source>
</evidence>
<accession>A0A915PKU9</accession>